<protein>
    <submittedName>
        <fullName evidence="2">GNAT family N-acetyltransferase</fullName>
    </submittedName>
</protein>
<dbReference type="Proteomes" id="UP000598350">
    <property type="component" value="Unassembled WGS sequence"/>
</dbReference>
<dbReference type="InterPro" id="IPR000182">
    <property type="entry name" value="GNAT_dom"/>
</dbReference>
<dbReference type="InterPro" id="IPR016181">
    <property type="entry name" value="Acyl_CoA_acyltransferase"/>
</dbReference>
<dbReference type="PANTHER" id="PTHR43072">
    <property type="entry name" value="N-ACETYLTRANSFERASE"/>
    <property type="match status" value="1"/>
</dbReference>
<name>A0ABR7VJK7_9FLAO</name>
<reference evidence="2 3" key="1">
    <citation type="submission" date="2020-05" db="EMBL/GenBank/DDBJ databases">
        <title>The draft genome sequence of Maribacter arenosus CAU 1321.</title>
        <authorList>
            <person name="Mu L."/>
        </authorList>
    </citation>
    <scope>NUCLEOTIDE SEQUENCE [LARGE SCALE GENOMIC DNA]</scope>
    <source>
        <strain evidence="2 3">CAU 1321</strain>
    </source>
</reference>
<dbReference type="PROSITE" id="PS51186">
    <property type="entry name" value="GNAT"/>
    <property type="match status" value="1"/>
</dbReference>
<evidence type="ECO:0000313" key="2">
    <source>
        <dbReference type="EMBL" id="MBD0852332.1"/>
    </source>
</evidence>
<keyword evidence="3" id="KW-1185">Reference proteome</keyword>
<sequence>MDTIHIRSATQNDLKVLRTFEQGVIKAERPFDVTLDADPITYYDLGELIQNDNALVVVAETNGTVIASGFALVKPAKHYLDHDHFAYLGFMYTRPEYRGKGVNARIVERLKQWSFAKGLKEIRLTVYNDNQSAIKAYEKVGFKKHIITMRLA</sequence>
<dbReference type="RefSeq" id="WP_188315458.1">
    <property type="nucleotide sequence ID" value="NZ_JABTCG010000007.1"/>
</dbReference>
<feature type="domain" description="N-acetyltransferase" evidence="1">
    <location>
        <begin position="4"/>
        <end position="152"/>
    </location>
</feature>
<dbReference type="SUPFAM" id="SSF55729">
    <property type="entry name" value="Acyl-CoA N-acyltransferases (Nat)"/>
    <property type="match status" value="1"/>
</dbReference>
<comment type="caution">
    <text evidence="2">The sequence shown here is derived from an EMBL/GenBank/DDBJ whole genome shotgun (WGS) entry which is preliminary data.</text>
</comment>
<evidence type="ECO:0000259" key="1">
    <source>
        <dbReference type="PROSITE" id="PS51186"/>
    </source>
</evidence>
<evidence type="ECO:0000313" key="3">
    <source>
        <dbReference type="Proteomes" id="UP000598350"/>
    </source>
</evidence>
<proteinExistence type="predicted"/>
<dbReference type="CDD" id="cd04301">
    <property type="entry name" value="NAT_SF"/>
    <property type="match status" value="1"/>
</dbReference>
<accession>A0ABR7VJK7</accession>
<organism evidence="2 3">
    <name type="scientific">Maribacter arenosus</name>
    <dbReference type="NCBI Taxonomy" id="1854708"/>
    <lineage>
        <taxon>Bacteria</taxon>
        <taxon>Pseudomonadati</taxon>
        <taxon>Bacteroidota</taxon>
        <taxon>Flavobacteriia</taxon>
        <taxon>Flavobacteriales</taxon>
        <taxon>Flavobacteriaceae</taxon>
        <taxon>Maribacter</taxon>
    </lineage>
</organism>
<dbReference type="Gene3D" id="3.40.630.30">
    <property type="match status" value="1"/>
</dbReference>
<dbReference type="Pfam" id="PF00583">
    <property type="entry name" value="Acetyltransf_1"/>
    <property type="match status" value="1"/>
</dbReference>
<gene>
    <name evidence="2" type="ORF">HPE63_16745</name>
</gene>
<dbReference type="EMBL" id="JABTCG010000007">
    <property type="protein sequence ID" value="MBD0852332.1"/>
    <property type="molecule type" value="Genomic_DNA"/>
</dbReference>